<dbReference type="InterPro" id="IPR027417">
    <property type="entry name" value="P-loop_NTPase"/>
</dbReference>
<dbReference type="PANTHER" id="PTHR36766">
    <property type="entry name" value="PLANT BROAD-SPECTRUM MILDEW RESISTANCE PROTEIN RPW8"/>
    <property type="match status" value="1"/>
</dbReference>
<keyword evidence="2" id="KW-0547">Nucleotide-binding</keyword>
<comment type="caution">
    <text evidence="7">The sequence shown here is derived from an EMBL/GenBank/DDBJ whole genome shotgun (WGS) entry which is preliminary data.</text>
</comment>
<dbReference type="InterPro" id="IPR002182">
    <property type="entry name" value="NB-ARC"/>
</dbReference>
<name>A0ABR0NEQ8_GOSAR</name>
<accession>A0ABR0NEQ8</accession>
<proteinExistence type="predicted"/>
<dbReference type="InterPro" id="IPR041118">
    <property type="entry name" value="Rx_N"/>
</dbReference>
<protein>
    <submittedName>
        <fullName evidence="7">Uncharacterized protein</fullName>
    </submittedName>
</protein>
<dbReference type="SUPFAM" id="SSF52540">
    <property type="entry name" value="P-loop containing nucleoside triphosphate hydrolases"/>
    <property type="match status" value="1"/>
</dbReference>
<feature type="domain" description="NB-ARC" evidence="5">
    <location>
        <begin position="124"/>
        <end position="191"/>
    </location>
</feature>
<evidence type="ECO:0000256" key="4">
    <source>
        <dbReference type="ARBA" id="ARBA00022840"/>
    </source>
</evidence>
<evidence type="ECO:0000256" key="2">
    <source>
        <dbReference type="ARBA" id="ARBA00022741"/>
    </source>
</evidence>
<feature type="domain" description="Disease resistance N-terminal" evidence="6">
    <location>
        <begin position="1"/>
        <end position="55"/>
    </location>
</feature>
<keyword evidence="3" id="KW-0611">Plant defense</keyword>
<evidence type="ECO:0000313" key="8">
    <source>
        <dbReference type="Proteomes" id="UP001358586"/>
    </source>
</evidence>
<dbReference type="Pfam" id="PF00931">
    <property type="entry name" value="NB-ARC"/>
    <property type="match status" value="1"/>
</dbReference>
<dbReference type="EMBL" id="JARKNE010000010">
    <property type="protein sequence ID" value="KAK5793497.1"/>
    <property type="molecule type" value="Genomic_DNA"/>
</dbReference>
<dbReference type="PANTHER" id="PTHR36766:SF70">
    <property type="entry name" value="DISEASE RESISTANCE PROTEIN RGA4"/>
    <property type="match status" value="1"/>
</dbReference>
<evidence type="ECO:0000256" key="3">
    <source>
        <dbReference type="ARBA" id="ARBA00022821"/>
    </source>
</evidence>
<organism evidence="7 8">
    <name type="scientific">Gossypium arboreum</name>
    <name type="common">Tree cotton</name>
    <name type="synonym">Gossypium nanking</name>
    <dbReference type="NCBI Taxonomy" id="29729"/>
    <lineage>
        <taxon>Eukaryota</taxon>
        <taxon>Viridiplantae</taxon>
        <taxon>Streptophyta</taxon>
        <taxon>Embryophyta</taxon>
        <taxon>Tracheophyta</taxon>
        <taxon>Spermatophyta</taxon>
        <taxon>Magnoliopsida</taxon>
        <taxon>eudicotyledons</taxon>
        <taxon>Gunneridae</taxon>
        <taxon>Pentapetalae</taxon>
        <taxon>rosids</taxon>
        <taxon>malvids</taxon>
        <taxon>Malvales</taxon>
        <taxon>Malvaceae</taxon>
        <taxon>Malvoideae</taxon>
        <taxon>Gossypium</taxon>
    </lineage>
</organism>
<evidence type="ECO:0000256" key="1">
    <source>
        <dbReference type="ARBA" id="ARBA00022737"/>
    </source>
</evidence>
<dbReference type="Proteomes" id="UP001358586">
    <property type="component" value="Chromosome 10"/>
</dbReference>
<evidence type="ECO:0000259" key="5">
    <source>
        <dbReference type="Pfam" id="PF00931"/>
    </source>
</evidence>
<dbReference type="Pfam" id="PF18052">
    <property type="entry name" value="Rx_N"/>
    <property type="match status" value="1"/>
</dbReference>
<dbReference type="Gene3D" id="3.40.50.300">
    <property type="entry name" value="P-loop containing nucleotide triphosphate hydrolases"/>
    <property type="match status" value="1"/>
</dbReference>
<sequence length="208" mass="24082">MVEVFVQDAEARRTENNSVKLWLQNFKDVAYEVDDVLDEFSYEILRSKVEIQSQIERRVLNSCSPSNSVAFRFEMAYKIKDILKSLDDLNNLANEFGLQISPIFRGSNVETISFVNDFNIFGKKTNVPKVVDLLVNPKDDQVVIVVPIVGLEGLGKTTLAKLVYNHLNVERHFDVKFWLCVILVSKSDKYQRQLNKKYMSLCLYYKKV</sequence>
<reference evidence="7 8" key="1">
    <citation type="submission" date="2023-03" db="EMBL/GenBank/DDBJ databases">
        <title>WGS of Gossypium arboreum.</title>
        <authorList>
            <person name="Yu D."/>
        </authorList>
    </citation>
    <scope>NUCLEOTIDE SEQUENCE [LARGE SCALE GENOMIC DNA]</scope>
    <source>
        <tissue evidence="7">Leaf</tissue>
    </source>
</reference>
<dbReference type="Gene3D" id="1.20.5.4130">
    <property type="match status" value="1"/>
</dbReference>
<keyword evidence="8" id="KW-1185">Reference proteome</keyword>
<keyword evidence="4" id="KW-0067">ATP-binding</keyword>
<evidence type="ECO:0000259" key="6">
    <source>
        <dbReference type="Pfam" id="PF18052"/>
    </source>
</evidence>
<evidence type="ECO:0000313" key="7">
    <source>
        <dbReference type="EMBL" id="KAK5793497.1"/>
    </source>
</evidence>
<gene>
    <name evidence="7" type="ORF">PVK06_034646</name>
</gene>
<keyword evidence="1" id="KW-0677">Repeat</keyword>